<dbReference type="SUPFAM" id="SSF102735">
    <property type="entry name" value="Trigger factor ribosome-binding domain"/>
    <property type="match status" value="1"/>
</dbReference>
<dbReference type="SUPFAM" id="SSF109998">
    <property type="entry name" value="Triger factor/SurA peptide-binding domain-like"/>
    <property type="match status" value="1"/>
</dbReference>
<proteinExistence type="inferred from homology"/>
<evidence type="ECO:0000259" key="15">
    <source>
        <dbReference type="PROSITE" id="PS50059"/>
    </source>
</evidence>
<dbReference type="eggNOG" id="COG0544">
    <property type="taxonomic scope" value="Bacteria"/>
</dbReference>
<dbReference type="SUPFAM" id="SSF54534">
    <property type="entry name" value="FKBP-like"/>
    <property type="match status" value="1"/>
</dbReference>
<evidence type="ECO:0000256" key="14">
    <source>
        <dbReference type="SAM" id="MobiDB-lite"/>
    </source>
</evidence>
<dbReference type="Gene3D" id="3.30.70.1050">
    <property type="entry name" value="Trigger factor ribosome-binding domain"/>
    <property type="match status" value="1"/>
</dbReference>
<feature type="compositionally biased region" description="Acidic residues" evidence="14">
    <location>
        <begin position="457"/>
        <end position="466"/>
    </location>
</feature>
<dbReference type="InterPro" id="IPR008881">
    <property type="entry name" value="Trigger_fac_ribosome-bd_bac"/>
</dbReference>
<evidence type="ECO:0000256" key="10">
    <source>
        <dbReference type="ARBA" id="ARBA00029986"/>
    </source>
</evidence>
<dbReference type="GO" id="GO:0005737">
    <property type="term" value="C:cytoplasm"/>
    <property type="evidence" value="ECO:0007669"/>
    <property type="project" value="UniProtKB-SubCell"/>
</dbReference>
<evidence type="ECO:0000256" key="9">
    <source>
        <dbReference type="ARBA" id="ARBA00023306"/>
    </source>
</evidence>
<comment type="catalytic activity">
    <reaction evidence="1 11 12">
        <text>[protein]-peptidylproline (omega=180) = [protein]-peptidylproline (omega=0)</text>
        <dbReference type="Rhea" id="RHEA:16237"/>
        <dbReference type="Rhea" id="RHEA-COMP:10747"/>
        <dbReference type="Rhea" id="RHEA-COMP:10748"/>
        <dbReference type="ChEBI" id="CHEBI:83833"/>
        <dbReference type="ChEBI" id="CHEBI:83834"/>
        <dbReference type="EC" id="5.2.1.8"/>
    </reaction>
</comment>
<comment type="subcellular location">
    <subcellularLocation>
        <location evidence="11">Cytoplasm</location>
    </subcellularLocation>
    <text evidence="11">About half TF is bound to the ribosome near the polypeptide exit tunnel while the other half is free in the cytoplasm.</text>
</comment>
<dbReference type="Gene3D" id="3.10.50.40">
    <property type="match status" value="1"/>
</dbReference>
<dbReference type="InterPro" id="IPR036611">
    <property type="entry name" value="Trigger_fac_ribosome-bd_sf"/>
</dbReference>
<dbReference type="Gene3D" id="1.10.3120.10">
    <property type="entry name" value="Trigger factor, C-terminal domain"/>
    <property type="match status" value="1"/>
</dbReference>
<protein>
    <recommendedName>
        <fullName evidence="4 11">Trigger factor</fullName>
        <shortName evidence="11">TF</shortName>
        <ecNumber evidence="3 11">5.2.1.8</ecNumber>
    </recommendedName>
    <alternativeName>
        <fullName evidence="10 11">PPIase</fullName>
    </alternativeName>
</protein>
<evidence type="ECO:0000256" key="4">
    <source>
        <dbReference type="ARBA" id="ARBA00016902"/>
    </source>
</evidence>
<feature type="compositionally biased region" description="Basic and acidic residues" evidence="14">
    <location>
        <begin position="467"/>
        <end position="480"/>
    </location>
</feature>
<accession>A0A239WHU4</accession>
<feature type="compositionally biased region" description="Basic residues" evidence="14">
    <location>
        <begin position="481"/>
        <end position="508"/>
    </location>
</feature>
<dbReference type="RefSeq" id="WP_065860715.1">
    <property type="nucleotide sequence ID" value="NZ_LT906441.1"/>
</dbReference>
<keyword evidence="9 11" id="KW-0131">Cell cycle</keyword>
<dbReference type="PROSITE" id="PS50059">
    <property type="entry name" value="FKBP_PPIASE"/>
    <property type="match status" value="1"/>
</dbReference>
<evidence type="ECO:0000256" key="2">
    <source>
        <dbReference type="ARBA" id="ARBA00005464"/>
    </source>
</evidence>
<name>A0A239WHU4_9ACTN</name>
<dbReference type="HAMAP" id="MF_00303">
    <property type="entry name" value="Trigger_factor_Tig"/>
    <property type="match status" value="1"/>
</dbReference>
<dbReference type="GO" id="GO:0051083">
    <property type="term" value="P:'de novo' cotranslational protein folding"/>
    <property type="evidence" value="ECO:0007669"/>
    <property type="project" value="TreeGrafter"/>
</dbReference>
<evidence type="ECO:0000256" key="5">
    <source>
        <dbReference type="ARBA" id="ARBA00022618"/>
    </source>
</evidence>
<evidence type="ECO:0000256" key="11">
    <source>
        <dbReference type="HAMAP-Rule" id="MF_00303"/>
    </source>
</evidence>
<dbReference type="NCBIfam" id="TIGR00115">
    <property type="entry name" value="tig"/>
    <property type="match status" value="1"/>
</dbReference>
<evidence type="ECO:0000256" key="3">
    <source>
        <dbReference type="ARBA" id="ARBA00013194"/>
    </source>
</evidence>
<dbReference type="PANTHER" id="PTHR30560">
    <property type="entry name" value="TRIGGER FACTOR CHAPERONE AND PEPTIDYL-PROLYL CIS/TRANS ISOMERASE"/>
    <property type="match status" value="1"/>
</dbReference>
<keyword evidence="8 11" id="KW-0413">Isomerase</keyword>
<dbReference type="Pfam" id="PF05697">
    <property type="entry name" value="Trigger_N"/>
    <property type="match status" value="1"/>
</dbReference>
<dbReference type="PANTHER" id="PTHR30560:SF3">
    <property type="entry name" value="TRIGGER FACTOR-LIKE PROTEIN TIG, CHLOROPLASTIC"/>
    <property type="match status" value="1"/>
</dbReference>
<keyword evidence="11" id="KW-0963">Cytoplasm</keyword>
<dbReference type="EC" id="5.2.1.8" evidence="3 11"/>
<dbReference type="InterPro" id="IPR046357">
    <property type="entry name" value="PPIase_dom_sf"/>
</dbReference>
<dbReference type="InterPro" id="IPR027304">
    <property type="entry name" value="Trigger_fact/SurA_dom_sf"/>
</dbReference>
<dbReference type="AlphaFoldDB" id="A0A239WHU4"/>
<feature type="region of interest" description="Disordered" evidence="14">
    <location>
        <begin position="444"/>
        <end position="520"/>
    </location>
</feature>
<dbReference type="Pfam" id="PF00254">
    <property type="entry name" value="FKBP_C"/>
    <property type="match status" value="1"/>
</dbReference>
<comment type="domain">
    <text evidence="11">Consists of 3 domains; the N-terminus binds the ribosome, the middle domain has PPIase activity, while the C-terminus has intrinsic chaperone activity on its own.</text>
</comment>
<evidence type="ECO:0000313" key="17">
    <source>
        <dbReference type="Proteomes" id="UP000215332"/>
    </source>
</evidence>
<dbReference type="Pfam" id="PF05698">
    <property type="entry name" value="Trigger_C"/>
    <property type="match status" value="1"/>
</dbReference>
<dbReference type="GO" id="GO:0015031">
    <property type="term" value="P:protein transport"/>
    <property type="evidence" value="ECO:0007669"/>
    <property type="project" value="UniProtKB-UniRule"/>
</dbReference>
<dbReference type="InterPro" id="IPR005215">
    <property type="entry name" value="Trig_fac"/>
</dbReference>
<evidence type="ECO:0000256" key="12">
    <source>
        <dbReference type="PROSITE-ProRule" id="PRU00277"/>
    </source>
</evidence>
<dbReference type="InterPro" id="IPR037041">
    <property type="entry name" value="Trigger_fac_C_sf"/>
</dbReference>
<keyword evidence="6 11" id="KW-0697">Rotamase</keyword>
<comment type="function">
    <text evidence="11">Involved in protein export. Acts as a chaperone by maintaining the newly synthesized protein in an open conformation. Functions as a peptidyl-prolyl cis-trans isomerase.</text>
</comment>
<dbReference type="Proteomes" id="UP000215332">
    <property type="component" value="Chromosome 1"/>
</dbReference>
<dbReference type="GO" id="GO:0043022">
    <property type="term" value="F:ribosome binding"/>
    <property type="evidence" value="ECO:0007669"/>
    <property type="project" value="TreeGrafter"/>
</dbReference>
<evidence type="ECO:0000256" key="7">
    <source>
        <dbReference type="ARBA" id="ARBA00023186"/>
    </source>
</evidence>
<dbReference type="GO" id="GO:0003755">
    <property type="term" value="F:peptidyl-prolyl cis-trans isomerase activity"/>
    <property type="evidence" value="ECO:0007669"/>
    <property type="project" value="UniProtKB-UniRule"/>
</dbReference>
<evidence type="ECO:0000256" key="8">
    <source>
        <dbReference type="ARBA" id="ARBA00023235"/>
    </source>
</evidence>
<feature type="domain" description="PPIase FKBP-type" evidence="15">
    <location>
        <begin position="162"/>
        <end position="210"/>
    </location>
</feature>
<gene>
    <name evidence="11 16" type="primary">tig</name>
    <name evidence="16" type="ORF">SAMEA4412665_01056</name>
</gene>
<keyword evidence="5 11" id="KW-0132">Cell division</keyword>
<evidence type="ECO:0000256" key="6">
    <source>
        <dbReference type="ARBA" id="ARBA00023110"/>
    </source>
</evidence>
<dbReference type="GO" id="GO:0044183">
    <property type="term" value="F:protein folding chaperone"/>
    <property type="evidence" value="ECO:0007669"/>
    <property type="project" value="TreeGrafter"/>
</dbReference>
<feature type="compositionally biased region" description="Basic and acidic residues" evidence="14">
    <location>
        <begin position="510"/>
        <end position="520"/>
    </location>
</feature>
<dbReference type="GO" id="GO:0051301">
    <property type="term" value="P:cell division"/>
    <property type="evidence" value="ECO:0007669"/>
    <property type="project" value="UniProtKB-KW"/>
</dbReference>
<dbReference type="KEGG" id="cgrn:4412665_01056"/>
<reference evidence="16 17" key="1">
    <citation type="submission" date="2017-06" db="EMBL/GenBank/DDBJ databases">
        <authorList>
            <consortium name="Pathogen Informatics"/>
        </authorList>
    </citation>
    <scope>NUCLEOTIDE SEQUENCE [LARGE SCALE GENOMIC DNA]</scope>
    <source>
        <strain evidence="16 17">NCTC11865</strain>
    </source>
</reference>
<dbReference type="InterPro" id="IPR001179">
    <property type="entry name" value="PPIase_FKBP_dom"/>
</dbReference>
<dbReference type="GO" id="GO:0043335">
    <property type="term" value="P:protein unfolding"/>
    <property type="evidence" value="ECO:0007669"/>
    <property type="project" value="TreeGrafter"/>
</dbReference>
<dbReference type="EMBL" id="LT906441">
    <property type="protein sequence ID" value="SNV34047.1"/>
    <property type="molecule type" value="Genomic_DNA"/>
</dbReference>
<comment type="similarity">
    <text evidence="2 11 13">Belongs to the FKBP-type PPIase family. Tig subfamily.</text>
</comment>
<dbReference type="InterPro" id="IPR008880">
    <property type="entry name" value="Trigger_fac_C"/>
</dbReference>
<sequence length="520" mass="56787">MPSTLEQLSPTRVKLTITMTFDELKPTLDQAYKDIASQVSVPGFRKGKVPAPVIDQRFGRGAVLQQAINDALPEAYNQAIQDNEIVPLGQPEVDVTKLEDGELVEFTAEVDVRPDFEVPDASEVTAEVPVLSVADEDIDKQVELLRERFATTTEVDRAADKGDITVINLEGSKDGEILEDATAEGITYKVGAEGMLEGLDDAVIGLKAGEDATFHSTLVGGALRGEEADIKVTVTKVSEQELPEVDEEFAQLVSQFDTVEEMRADLRTSMENQARLSQVADARDNVLEALLTKTSFDLPEKVVESQIEARRTQVTQQLAQAGLTVEQYLEDSEEDVDNEDDFWAEIEKRSIDALRAQLILDKAAEDGEFEIEQDDLTQLLFQKAQANGTSPEVEAQRMMEQNLVGEWMQEIRRGKALADMVAKATVKDSDGTVLDLEHIGPDGAVIEPAEDEKPAEDSQADTADEAADAKSSKADDEAKKSSTKAKSTKKPAAKKTTTKKSTAKKATAKKTADKKDAEKD</sequence>
<keyword evidence="7 11" id="KW-0143">Chaperone</keyword>
<organism evidence="16 17">
    <name type="scientific">Cutibacterium granulosum</name>
    <dbReference type="NCBI Taxonomy" id="33011"/>
    <lineage>
        <taxon>Bacteria</taxon>
        <taxon>Bacillati</taxon>
        <taxon>Actinomycetota</taxon>
        <taxon>Actinomycetes</taxon>
        <taxon>Propionibacteriales</taxon>
        <taxon>Propionibacteriaceae</taxon>
        <taxon>Cutibacterium</taxon>
    </lineage>
</organism>
<evidence type="ECO:0000256" key="1">
    <source>
        <dbReference type="ARBA" id="ARBA00000971"/>
    </source>
</evidence>
<evidence type="ECO:0000256" key="13">
    <source>
        <dbReference type="RuleBase" id="RU003914"/>
    </source>
</evidence>
<evidence type="ECO:0000313" key="16">
    <source>
        <dbReference type="EMBL" id="SNV34047.1"/>
    </source>
</evidence>